<dbReference type="RefSeq" id="WP_341350639.1">
    <property type="nucleotide sequence ID" value="NZ_FOTQ01000006.1"/>
</dbReference>
<dbReference type="EMBL" id="FOTQ01000006">
    <property type="protein sequence ID" value="SFM35602.1"/>
    <property type="molecule type" value="Genomic_DNA"/>
</dbReference>
<evidence type="ECO:0000313" key="1">
    <source>
        <dbReference type="EMBL" id="SFM35602.1"/>
    </source>
</evidence>
<dbReference type="InterPro" id="IPR021736">
    <property type="entry name" value="DUF3305"/>
</dbReference>
<accession>A0A1I4Q6B1</accession>
<organism evidence="1 2">
    <name type="scientific">Shimia aestuarii</name>
    <dbReference type="NCBI Taxonomy" id="254406"/>
    <lineage>
        <taxon>Bacteria</taxon>
        <taxon>Pseudomonadati</taxon>
        <taxon>Pseudomonadota</taxon>
        <taxon>Alphaproteobacteria</taxon>
        <taxon>Rhodobacterales</taxon>
        <taxon>Roseobacteraceae</taxon>
    </lineage>
</organism>
<proteinExistence type="predicted"/>
<sequence length="189" mass="21549">MIYNSGKFEAMPMGIVLRRRPGATRWAAWSWRVSDVLPGASGAEWRLLREEGGIREFHAATLPLELHRADTDSYLHGLNAQVPCLYVVMREADEMPHPFELVLVTASPYEAQDYADNGEDIVEKVAMPQSVFAWVQGFVDQHHREEAFKKRKRDKKDITLTSDGVGDARIRQLVDVYRSPALAKKERLQ</sequence>
<evidence type="ECO:0000313" key="2">
    <source>
        <dbReference type="Proteomes" id="UP000199144"/>
    </source>
</evidence>
<evidence type="ECO:0008006" key="3">
    <source>
        <dbReference type="Google" id="ProtNLM"/>
    </source>
</evidence>
<dbReference type="Pfam" id="PF11749">
    <property type="entry name" value="DUF3305"/>
    <property type="match status" value="1"/>
</dbReference>
<keyword evidence="2" id="KW-1185">Reference proteome</keyword>
<reference evidence="1 2" key="1">
    <citation type="submission" date="2016-10" db="EMBL/GenBank/DDBJ databases">
        <authorList>
            <person name="de Groot N.N."/>
        </authorList>
    </citation>
    <scope>NUCLEOTIDE SEQUENCE [LARGE SCALE GENOMIC DNA]</scope>
    <source>
        <strain evidence="1 2">DSM 15283</strain>
    </source>
</reference>
<name>A0A1I4Q6B1_9RHOB</name>
<protein>
    <recommendedName>
        <fullName evidence="3">Molybdopterin-guanine dinucleotide biosynthesis protein A</fullName>
    </recommendedName>
</protein>
<gene>
    <name evidence="1" type="ORF">SAMN04488042_106207</name>
</gene>
<dbReference type="AlphaFoldDB" id="A0A1I4Q6B1"/>
<dbReference type="Proteomes" id="UP000199144">
    <property type="component" value="Unassembled WGS sequence"/>
</dbReference>
<dbReference type="STRING" id="254406.SAMN04488042_106207"/>